<evidence type="ECO:0000256" key="1">
    <source>
        <dbReference type="ARBA" id="ARBA00006987"/>
    </source>
</evidence>
<evidence type="ECO:0000313" key="4">
    <source>
        <dbReference type="Proteomes" id="UP000005868"/>
    </source>
</evidence>
<dbReference type="Gene3D" id="3.40.190.150">
    <property type="entry name" value="Bordetella uptake gene, domain 1"/>
    <property type="match status" value="1"/>
</dbReference>
<dbReference type="InterPro" id="IPR042100">
    <property type="entry name" value="Bug_dom1"/>
</dbReference>
<dbReference type="Proteomes" id="UP000005868">
    <property type="component" value="Chromosome"/>
</dbReference>
<keyword evidence="4" id="KW-1185">Reference proteome</keyword>
<evidence type="ECO:0000313" key="3">
    <source>
        <dbReference type="EMBL" id="AER67396.1"/>
    </source>
</evidence>
<dbReference type="eggNOG" id="COG3181">
    <property type="taxonomic scope" value="Bacteria"/>
</dbReference>
<gene>
    <name evidence="3" type="ordered locus">Tlie_1674</name>
</gene>
<dbReference type="PANTHER" id="PTHR42928:SF3">
    <property type="entry name" value="UPF0065 PROTEIN YFLP"/>
    <property type="match status" value="1"/>
</dbReference>
<dbReference type="Pfam" id="PF03401">
    <property type="entry name" value="TctC"/>
    <property type="match status" value="1"/>
</dbReference>
<evidence type="ECO:0000256" key="2">
    <source>
        <dbReference type="SAM" id="SignalP"/>
    </source>
</evidence>
<keyword evidence="3" id="KW-0449">Lipoprotein</keyword>
<dbReference type="EMBL" id="CP003096">
    <property type="protein sequence ID" value="AER67396.1"/>
    <property type="molecule type" value="Genomic_DNA"/>
</dbReference>
<name>G7V865_THELD</name>
<dbReference type="STRING" id="580340.Tlie_1674"/>
<reference evidence="3 4" key="2">
    <citation type="journal article" date="2012" name="Stand. Genomic Sci.">
        <title>Genome sequence of the moderately thermophilic, amino-acid-degrading and sulfur-reducing bacterium Thermovirga lienii type strain (Cas60314(T)).</title>
        <authorList>
            <person name="Goker M."/>
            <person name="Saunders E."/>
            <person name="Lapidus A."/>
            <person name="Nolan M."/>
            <person name="Lucas S."/>
            <person name="Hammon N."/>
            <person name="Deshpande S."/>
            <person name="Cheng J.F."/>
            <person name="Han C."/>
            <person name="Tapia R."/>
            <person name="Goodwin L.A."/>
            <person name="Pitluck S."/>
            <person name="Liolios K."/>
            <person name="Mavromatis K."/>
            <person name="Pagani I."/>
            <person name="Ivanova N."/>
            <person name="Mikhailova N."/>
            <person name="Pati A."/>
            <person name="Chen A."/>
            <person name="Palaniappan K."/>
            <person name="Land M."/>
            <person name="Chang Y.J."/>
            <person name="Jeffries C.D."/>
            <person name="Brambilla E.M."/>
            <person name="Rohde M."/>
            <person name="Spring S."/>
            <person name="Detter J.C."/>
            <person name="Woyke T."/>
            <person name="Bristow J."/>
            <person name="Eisen J.A."/>
            <person name="Markowitz V."/>
            <person name="Hugenholtz P."/>
            <person name="Kyrpides N.C."/>
            <person name="Klenk H.P."/>
        </authorList>
    </citation>
    <scope>NUCLEOTIDE SEQUENCE [LARGE SCALE GENOMIC DNA]</scope>
    <source>
        <strain evidence="4">ATCC BAA-1197 / DSM 17291 / Cas60314</strain>
    </source>
</reference>
<dbReference type="AlphaFoldDB" id="G7V865"/>
<feature type="chain" id="PRO_5005681991" evidence="2">
    <location>
        <begin position="28"/>
        <end position="330"/>
    </location>
</feature>
<protein>
    <submittedName>
        <fullName evidence="3">Putative lipoprotein</fullName>
    </submittedName>
</protein>
<dbReference type="InterPro" id="IPR005064">
    <property type="entry name" value="BUG"/>
</dbReference>
<dbReference type="HOGENOM" id="CLU_045683_1_0_0"/>
<dbReference type="CDD" id="cd07012">
    <property type="entry name" value="PBP2_Bug_TTT"/>
    <property type="match status" value="1"/>
</dbReference>
<keyword evidence="2" id="KW-0732">Signal</keyword>
<dbReference type="Gene3D" id="3.40.190.10">
    <property type="entry name" value="Periplasmic binding protein-like II"/>
    <property type="match status" value="1"/>
</dbReference>
<organism evidence="3 4">
    <name type="scientific">Thermovirga lienii (strain ATCC BAA-1197 / DSM 17291 / Cas60314)</name>
    <dbReference type="NCBI Taxonomy" id="580340"/>
    <lineage>
        <taxon>Bacteria</taxon>
        <taxon>Thermotogati</taxon>
        <taxon>Synergistota</taxon>
        <taxon>Synergistia</taxon>
        <taxon>Synergistales</taxon>
        <taxon>Thermovirgaceae</taxon>
        <taxon>Thermovirga</taxon>
    </lineage>
</organism>
<reference evidence="4" key="1">
    <citation type="submission" date="2011-10" db="EMBL/GenBank/DDBJ databases">
        <title>The complete genome of chromosome of Thermovirga lienii DSM 17291.</title>
        <authorList>
            <consortium name="US DOE Joint Genome Institute (JGI-PGF)"/>
            <person name="Lucas S."/>
            <person name="Copeland A."/>
            <person name="Lapidus A."/>
            <person name="Glavina del Rio T."/>
            <person name="Dalin E."/>
            <person name="Tice H."/>
            <person name="Bruce D."/>
            <person name="Goodwin L."/>
            <person name="Pitluck S."/>
            <person name="Peters L."/>
            <person name="Mikhailova N."/>
            <person name="Saunders E."/>
            <person name="Kyrpides N."/>
            <person name="Mavromatis K."/>
            <person name="Ivanova N."/>
            <person name="Last F.I."/>
            <person name="Brettin T."/>
            <person name="Detter J.C."/>
            <person name="Han C."/>
            <person name="Larimer F."/>
            <person name="Land M."/>
            <person name="Hauser L."/>
            <person name="Markowitz V."/>
            <person name="Cheng J.-F."/>
            <person name="Hugenholtz P."/>
            <person name="Woyke T."/>
            <person name="Wu D."/>
            <person name="Spring S."/>
            <person name="Schroeder M."/>
            <person name="Brambilla E.-M."/>
            <person name="Klenk H.-P."/>
            <person name="Eisen J.A."/>
        </authorList>
    </citation>
    <scope>NUCLEOTIDE SEQUENCE [LARGE SCALE GENOMIC DNA]</scope>
    <source>
        <strain evidence="4">ATCC BAA-1197 / DSM 17291 / Cas60314</strain>
    </source>
</reference>
<proteinExistence type="inferred from homology"/>
<dbReference type="PANTHER" id="PTHR42928">
    <property type="entry name" value="TRICARBOXYLATE-BINDING PROTEIN"/>
    <property type="match status" value="1"/>
</dbReference>
<feature type="signal peptide" evidence="2">
    <location>
        <begin position="1"/>
        <end position="27"/>
    </location>
</feature>
<accession>G7V865</accession>
<dbReference type="KEGG" id="tli:Tlie_1674"/>
<sequence>MKGNFKKLVSLILISAFMLSLVGVASAAWKPTRPIEIVAPAGPGGGWDTLARVVKKALEEEKLVDQPIIVTNMPGGGGATGWTYLKGKKGKGEYLAVNSSLILLNNLLGKSKLTFRDFTVLANLQAEWETIAVKSDAPYSDLKSFFEALKTNPDDMPIGVGPTLGNDDHIQFLMLAKKYGVDPATVKFVVYPETAAGQIPALLGGHIKAITISLGETLEQVKAGNLKLLGVSSPERLDILPDVPTYKEQGVDLVFPHWRGIMAAPGLSDEQVAFWDSTLKKMVESKTWKESLKNLGWDQFYQNAAEYKAYLEEQEKEIKDLLTRVGLIKQ</sequence>
<dbReference type="SUPFAM" id="SSF53850">
    <property type="entry name" value="Periplasmic binding protein-like II"/>
    <property type="match status" value="1"/>
</dbReference>
<dbReference type="PIRSF" id="PIRSF017082">
    <property type="entry name" value="YflP"/>
    <property type="match status" value="1"/>
</dbReference>
<comment type="similarity">
    <text evidence="1">Belongs to the UPF0065 (bug) family.</text>
</comment>